<evidence type="ECO:0000313" key="2">
    <source>
        <dbReference type="Proteomes" id="UP000824120"/>
    </source>
</evidence>
<organism evidence="1 2">
    <name type="scientific">Solanum commersonii</name>
    <name type="common">Commerson's wild potato</name>
    <name type="synonym">Commerson's nightshade</name>
    <dbReference type="NCBI Taxonomy" id="4109"/>
    <lineage>
        <taxon>Eukaryota</taxon>
        <taxon>Viridiplantae</taxon>
        <taxon>Streptophyta</taxon>
        <taxon>Embryophyta</taxon>
        <taxon>Tracheophyta</taxon>
        <taxon>Spermatophyta</taxon>
        <taxon>Magnoliopsida</taxon>
        <taxon>eudicotyledons</taxon>
        <taxon>Gunneridae</taxon>
        <taxon>Pentapetalae</taxon>
        <taxon>asterids</taxon>
        <taxon>lamiids</taxon>
        <taxon>Solanales</taxon>
        <taxon>Solanaceae</taxon>
        <taxon>Solanoideae</taxon>
        <taxon>Solaneae</taxon>
        <taxon>Solanum</taxon>
    </lineage>
</organism>
<protein>
    <submittedName>
        <fullName evidence="1">Uncharacterized protein</fullName>
    </submittedName>
</protein>
<dbReference type="PANTHER" id="PTHR46238">
    <property type="entry name" value="REVERSE TRANSCRIPTASE DOMAIN-CONTAINING PROTEIN"/>
    <property type="match status" value="1"/>
</dbReference>
<dbReference type="PANTHER" id="PTHR46238:SF8">
    <property type="entry name" value="ENDONUCLEASE_EXONUCLEASE_PHOSPHATASE DOMAIN-CONTAINING PROTEIN"/>
    <property type="match status" value="1"/>
</dbReference>
<comment type="caution">
    <text evidence="1">The sequence shown here is derived from an EMBL/GenBank/DDBJ whole genome shotgun (WGS) entry which is preliminary data.</text>
</comment>
<sequence>MGPQKNWVPSDRFSALMVKRPCDTDLSTMVDTSLTFLNDLFVHSANGLISSNHPMFCPIQLLVVYRIRFSFRNLVVIIRQSGFFRQRSISHSTIFYSELVPIPKQHEVAENYITNSYSPQYLNEHSNCNRSSLTHTLFKEMSDGETNCFRDKTTVLLETQDHVNSVSTVSQSVVMSPFPASSHFSNSFVIASTYNTAGSLQADQVFDKLSMKYQYVEYVALIAKNNTDIESIEDTTTPKFGNINSVEANSVNEPSSITEDLVFDEIPHTIVSSNIHDMKAIGHDFEHSISTEENSHDNVALFEKFPPLNTSDFSVAFACQETVMSSAKYRGGNQNKSTFCLDFHLRKCNWVDTAQECTLSELSSDICAYKTFDVLDFSLGEGGSDQLNSSQFPFDLGDKCVIVSICLTATDLGVWNSRISFTFLARTGYTVNVEALQLQGCSGRCCLFAYSNSMTRVWDPEQSWCVTGLTWRRNVLVFRSAWHAENKARYMDMCILETCLLTSIVANLKDWTLPSLLSLDRLSWAFSILEQAMTCQQEIQRMQKIIVPLIVVWMARTCSLFIPWYTTLLLVHEEISSTNLVFTTTLRSCHMVNLHNTFMYLRSVIQENGDIDDDITHRIGVAWMKWRLASGVLCDKKIPSRLKGKFYRVVVRPALLYGAECWPIKNTHVQKMHVVEMRMLRWMCGHTRSDRIRNEVIREKVGVAFVVDKRRGEMVWTCEEAAERPEGTRRGRGRPKKYWGEVIRQDLAQLHLIEDMTLDRKEWRSSIKVMVLVCDTYSLMLFTEPHFPQYFIDVIVSLGLSETASLPPRGNGKYPLMELMGRSTFHLMRAIFCYC</sequence>
<dbReference type="OrthoDB" id="10478663at2759"/>
<accession>A0A9J6AUS3</accession>
<keyword evidence="2" id="KW-1185">Reference proteome</keyword>
<dbReference type="AlphaFoldDB" id="A0A9J6AUS3"/>
<name>A0A9J6AUS3_SOLCO</name>
<reference evidence="1 2" key="1">
    <citation type="submission" date="2020-09" db="EMBL/GenBank/DDBJ databases">
        <title>De no assembly of potato wild relative species, Solanum commersonii.</title>
        <authorList>
            <person name="Cho K."/>
        </authorList>
    </citation>
    <scope>NUCLEOTIDE SEQUENCE [LARGE SCALE GENOMIC DNA]</scope>
    <source>
        <strain evidence="1">LZ3.2</strain>
        <tissue evidence="1">Leaf</tissue>
    </source>
</reference>
<dbReference type="Proteomes" id="UP000824120">
    <property type="component" value="Chromosome 2"/>
</dbReference>
<proteinExistence type="predicted"/>
<gene>
    <name evidence="1" type="ORF">H5410_013398</name>
</gene>
<evidence type="ECO:0000313" key="1">
    <source>
        <dbReference type="EMBL" id="KAG5628180.1"/>
    </source>
</evidence>
<dbReference type="EMBL" id="JACXVP010000002">
    <property type="protein sequence ID" value="KAG5628180.1"/>
    <property type="molecule type" value="Genomic_DNA"/>
</dbReference>